<sequence>MLFRLKLISAMLALMMAFVAVNTCALASGDQPVTQAQLLGLLVSTYEFIAGDEIDDSKITSKLSTDKPVRKALELDLLEDYEVAWAHLPATRQTAAARILALKNALRTRLYGTATHQATVAQARDELALAFALTHCTDSVSAALALTQDMNDDDLLTRARLCELAVRAYEALVGPVELNGSAAPADTSDEYVLKAIQLGIMDIYEVSNTFEPDAPVQLRQIAPTAIRLVGLFDYAMETMTRAQARDAVGELLLSCVGVPLAEGETTLKLNDVNWDWYVNQLTTGKYSANNCMPACGEMVLNYLNRENVVTTATLRALSPHDGEGWYDVEFYDVMTDQGVKLESEYEMTVDNMVRDVDAGHLLVVMCNFDGAASGHAMVVCGYERTPAGTWFICNDPESSTTNKYGKPAGYMRHVESQELVQAMNRHVDRYFRVMN</sequence>
<dbReference type="Proteomes" id="UP000824123">
    <property type="component" value="Unassembled WGS sequence"/>
</dbReference>
<reference evidence="3" key="1">
    <citation type="submission" date="2020-10" db="EMBL/GenBank/DDBJ databases">
        <authorList>
            <person name="Gilroy R."/>
        </authorList>
    </citation>
    <scope>NUCLEOTIDE SEQUENCE</scope>
    <source>
        <strain evidence="3">ChiSxjej2B14-8506</strain>
    </source>
</reference>
<dbReference type="Pfam" id="PF13529">
    <property type="entry name" value="Peptidase_C39_2"/>
    <property type="match status" value="1"/>
</dbReference>
<name>A0A9D1LR44_9FIRM</name>
<evidence type="ECO:0000313" key="3">
    <source>
        <dbReference type="EMBL" id="HIU46468.1"/>
    </source>
</evidence>
<proteinExistence type="predicted"/>
<dbReference type="EMBL" id="DVNK01000030">
    <property type="protein sequence ID" value="HIU46468.1"/>
    <property type="molecule type" value="Genomic_DNA"/>
</dbReference>
<reference evidence="3" key="2">
    <citation type="journal article" date="2021" name="PeerJ">
        <title>Extensive microbial diversity within the chicken gut microbiome revealed by metagenomics and culture.</title>
        <authorList>
            <person name="Gilroy R."/>
            <person name="Ravi A."/>
            <person name="Getino M."/>
            <person name="Pursley I."/>
            <person name="Horton D.L."/>
            <person name="Alikhan N.F."/>
            <person name="Baker D."/>
            <person name="Gharbi K."/>
            <person name="Hall N."/>
            <person name="Watson M."/>
            <person name="Adriaenssens E.M."/>
            <person name="Foster-Nyarko E."/>
            <person name="Jarju S."/>
            <person name="Secka A."/>
            <person name="Antonio M."/>
            <person name="Oren A."/>
            <person name="Chaudhuri R.R."/>
            <person name="La Ragione R."/>
            <person name="Hildebrand F."/>
            <person name="Pallen M.J."/>
        </authorList>
    </citation>
    <scope>NUCLEOTIDE SEQUENCE</scope>
    <source>
        <strain evidence="3">ChiSxjej2B14-8506</strain>
    </source>
</reference>
<keyword evidence="1" id="KW-0732">Signal</keyword>
<feature type="signal peptide" evidence="1">
    <location>
        <begin position="1"/>
        <end position="27"/>
    </location>
</feature>
<dbReference type="AlphaFoldDB" id="A0A9D1LR44"/>
<accession>A0A9D1LR44</accession>
<evidence type="ECO:0000256" key="1">
    <source>
        <dbReference type="SAM" id="SignalP"/>
    </source>
</evidence>
<feature type="chain" id="PRO_5038679631" evidence="1">
    <location>
        <begin position="28"/>
        <end position="435"/>
    </location>
</feature>
<dbReference type="InterPro" id="IPR039564">
    <property type="entry name" value="Peptidase_C39-like"/>
</dbReference>
<dbReference type="Gene3D" id="3.90.70.10">
    <property type="entry name" value="Cysteine proteinases"/>
    <property type="match status" value="1"/>
</dbReference>
<comment type="caution">
    <text evidence="3">The sequence shown here is derived from an EMBL/GenBank/DDBJ whole genome shotgun (WGS) entry which is preliminary data.</text>
</comment>
<evidence type="ECO:0000259" key="2">
    <source>
        <dbReference type="Pfam" id="PF13529"/>
    </source>
</evidence>
<evidence type="ECO:0000313" key="4">
    <source>
        <dbReference type="Proteomes" id="UP000824123"/>
    </source>
</evidence>
<feature type="domain" description="Peptidase C39-like" evidence="2">
    <location>
        <begin position="277"/>
        <end position="396"/>
    </location>
</feature>
<organism evidence="3 4">
    <name type="scientific">Candidatus Fimadaptatus faecigallinarum</name>
    <dbReference type="NCBI Taxonomy" id="2840814"/>
    <lineage>
        <taxon>Bacteria</taxon>
        <taxon>Bacillati</taxon>
        <taxon>Bacillota</taxon>
        <taxon>Clostridia</taxon>
        <taxon>Eubacteriales</taxon>
        <taxon>Candidatus Fimadaptatus</taxon>
    </lineage>
</organism>
<protein>
    <submittedName>
        <fullName evidence="3">C39 family peptidase</fullName>
    </submittedName>
</protein>
<gene>
    <name evidence="3" type="ORF">IAC59_04345</name>
</gene>